<reference evidence="3" key="1">
    <citation type="journal article" date="2019" name="Int. J. Syst. Evol. Microbiol.">
        <title>The Global Catalogue of Microorganisms (GCM) 10K type strain sequencing project: providing services to taxonomists for standard genome sequencing and annotation.</title>
        <authorList>
            <consortium name="The Broad Institute Genomics Platform"/>
            <consortium name="The Broad Institute Genome Sequencing Center for Infectious Disease"/>
            <person name="Wu L."/>
            <person name="Ma J."/>
        </authorList>
    </citation>
    <scope>NUCLEOTIDE SEQUENCE [LARGE SCALE GENOMIC DNA]</scope>
    <source>
        <strain evidence="3">JCM 18401</strain>
    </source>
</reference>
<dbReference type="EMBL" id="BAABJZ010000013">
    <property type="protein sequence ID" value="GAA4878524.1"/>
    <property type="molecule type" value="Genomic_DNA"/>
</dbReference>
<evidence type="ECO:0000259" key="1">
    <source>
        <dbReference type="Pfam" id="PF12146"/>
    </source>
</evidence>
<dbReference type="InterPro" id="IPR029058">
    <property type="entry name" value="AB_hydrolase_fold"/>
</dbReference>
<comment type="caution">
    <text evidence="2">The sequence shown here is derived from an EMBL/GenBank/DDBJ whole genome shotgun (WGS) entry which is preliminary data.</text>
</comment>
<accession>A0ABP9EHM5</accession>
<dbReference type="PANTHER" id="PTHR11614">
    <property type="entry name" value="PHOSPHOLIPASE-RELATED"/>
    <property type="match status" value="1"/>
</dbReference>
<feature type="domain" description="Serine aminopeptidase S33" evidence="1">
    <location>
        <begin position="38"/>
        <end position="284"/>
    </location>
</feature>
<dbReference type="RefSeq" id="WP_345334067.1">
    <property type="nucleotide sequence ID" value="NZ_BAABJZ010000013.1"/>
</dbReference>
<dbReference type="InterPro" id="IPR022742">
    <property type="entry name" value="Hydrolase_4"/>
</dbReference>
<organism evidence="2 3">
    <name type="scientific">Ferrimonas pelagia</name>
    <dbReference type="NCBI Taxonomy" id="1177826"/>
    <lineage>
        <taxon>Bacteria</taxon>
        <taxon>Pseudomonadati</taxon>
        <taxon>Pseudomonadota</taxon>
        <taxon>Gammaproteobacteria</taxon>
        <taxon>Alteromonadales</taxon>
        <taxon>Ferrimonadaceae</taxon>
        <taxon>Ferrimonas</taxon>
    </lineage>
</organism>
<evidence type="ECO:0000313" key="3">
    <source>
        <dbReference type="Proteomes" id="UP001499988"/>
    </source>
</evidence>
<dbReference type="Gene3D" id="3.40.50.1820">
    <property type="entry name" value="alpha/beta hydrolase"/>
    <property type="match status" value="1"/>
</dbReference>
<keyword evidence="3" id="KW-1185">Reference proteome</keyword>
<protein>
    <submittedName>
        <fullName evidence="2">Alpha/beta fold hydrolase</fullName>
    </submittedName>
</protein>
<dbReference type="SUPFAM" id="SSF53474">
    <property type="entry name" value="alpha/beta-Hydrolases"/>
    <property type="match status" value="1"/>
</dbReference>
<dbReference type="Proteomes" id="UP001499988">
    <property type="component" value="Unassembled WGS sequence"/>
</dbReference>
<dbReference type="Pfam" id="PF12146">
    <property type="entry name" value="Hydrolase_4"/>
    <property type="match status" value="1"/>
</dbReference>
<dbReference type="InterPro" id="IPR051044">
    <property type="entry name" value="MAG_DAG_Lipase"/>
</dbReference>
<name>A0ABP9EHM5_9GAMM</name>
<sequence length="312" mass="35878">MSLTHVMSRWPLWAQAEHGEFTGVDNIAIRYSILRHPDADAAVVISNGRIESYLKYWPLIEALYAQGVSVYLWDHRGQGLSQRMLANPHIGHVEQFEHYVEDMAQFYREHIAPDGHTRHWLLGHSMGGAIAALYLSRYPEHFERAAFSAPMFGICLPLPRPLLQPVVELCDRLRPQRYILGGHNYDPVPFECNKLTSDRTEYQQFRQLYRDCPAIQLGDPSNRWLKQALAACDRIRPERIQTPILVMQAGADSVVCNQAQTAFVQPPHRLHRFEHAKHELFIESAEIRSQVLTLLQQWFELPQQSAAARAAQ</sequence>
<gene>
    <name evidence="2" type="ORF">GCM10023333_10180</name>
</gene>
<keyword evidence="2" id="KW-0378">Hydrolase</keyword>
<evidence type="ECO:0000313" key="2">
    <source>
        <dbReference type="EMBL" id="GAA4878524.1"/>
    </source>
</evidence>
<dbReference type="GO" id="GO:0016787">
    <property type="term" value="F:hydrolase activity"/>
    <property type="evidence" value="ECO:0007669"/>
    <property type="project" value="UniProtKB-KW"/>
</dbReference>
<proteinExistence type="predicted"/>